<organism evidence="2 3">
    <name type="scientific">Macrolepiota fuliginosa MF-IS2</name>
    <dbReference type="NCBI Taxonomy" id="1400762"/>
    <lineage>
        <taxon>Eukaryota</taxon>
        <taxon>Fungi</taxon>
        <taxon>Dikarya</taxon>
        <taxon>Basidiomycota</taxon>
        <taxon>Agaricomycotina</taxon>
        <taxon>Agaricomycetes</taxon>
        <taxon>Agaricomycetidae</taxon>
        <taxon>Agaricales</taxon>
        <taxon>Agaricineae</taxon>
        <taxon>Agaricaceae</taxon>
        <taxon>Macrolepiota</taxon>
    </lineage>
</organism>
<sequence length="461" mass="53463">MTTQRKVYTLRPPPDALYQHDQLPPFETIKSEVYTQVHFHFEDSLYQLPGETPILGVLTDNEKFWLPRDCILRFLKSTKWDPTATIKRIQATLKWRRDRRIYSFPDAPGVETEAKTGKGILFGYDTQGRPSLHLMPSKIHAKDEAAQLEFSIFMLERCIALMPPGVQTLNILMNYEECTKQPVISHTRRLLEVLEIHYPGRLKYVVAANVSIFRRPITKSVLVLTNGPKCKLNPDIFEEGLYRPEEMMKQGWGGAIYFTYEYDKYWPELIRFTDQRQKLRKAKWKQLSGTVGIREWDYKRRSFRKRQRSELSSPSLKPPRLRHTRLRFASPGQALVMNCLGVYHRWPSQGMALMDTMAEEDTEAMVGEEDMEVTAEEVEEAMAVEAGVSIFFCRQHPCTIYHLNKFPPPCETQPRSPHTSNVILVNPFNSHPSCPSIAPSPLHSQSPFTFSKFYTTFSTNY</sequence>
<dbReference type="CDD" id="cd00170">
    <property type="entry name" value="SEC14"/>
    <property type="match status" value="1"/>
</dbReference>
<dbReference type="OrthoDB" id="75724at2759"/>
<keyword evidence="3" id="KW-1185">Reference proteome</keyword>
<protein>
    <recommendedName>
        <fullName evidence="1">CRAL/TRIO N-terminal domain-containing protein</fullName>
    </recommendedName>
</protein>
<dbReference type="SUPFAM" id="SSF52087">
    <property type="entry name" value="CRAL/TRIO domain"/>
    <property type="match status" value="1"/>
</dbReference>
<dbReference type="Pfam" id="PF00650">
    <property type="entry name" value="CRAL_TRIO"/>
    <property type="match status" value="1"/>
</dbReference>
<dbReference type="PANTHER" id="PTHR45824:SF29">
    <property type="entry name" value="GH16843P"/>
    <property type="match status" value="1"/>
</dbReference>
<evidence type="ECO:0000313" key="3">
    <source>
        <dbReference type="Proteomes" id="UP000807342"/>
    </source>
</evidence>
<evidence type="ECO:0000313" key="2">
    <source>
        <dbReference type="EMBL" id="KAF9442133.1"/>
    </source>
</evidence>
<dbReference type="InterPro" id="IPR036273">
    <property type="entry name" value="CRAL/TRIO_N_dom_sf"/>
</dbReference>
<dbReference type="InterPro" id="IPR001251">
    <property type="entry name" value="CRAL-TRIO_dom"/>
</dbReference>
<dbReference type="InterPro" id="IPR052578">
    <property type="entry name" value="PI_Transfer_CRAL-TRIO"/>
</dbReference>
<dbReference type="InterPro" id="IPR011074">
    <property type="entry name" value="CRAL/TRIO_N_dom"/>
</dbReference>
<dbReference type="AlphaFoldDB" id="A0A9P6BY49"/>
<accession>A0A9P6BY49</accession>
<proteinExistence type="predicted"/>
<evidence type="ECO:0000259" key="1">
    <source>
        <dbReference type="SMART" id="SM01100"/>
    </source>
</evidence>
<dbReference type="InterPro" id="IPR036865">
    <property type="entry name" value="CRAL-TRIO_dom_sf"/>
</dbReference>
<comment type="caution">
    <text evidence="2">The sequence shown here is derived from an EMBL/GenBank/DDBJ whole genome shotgun (WGS) entry which is preliminary data.</text>
</comment>
<dbReference type="SUPFAM" id="SSF46938">
    <property type="entry name" value="CRAL/TRIO N-terminal domain"/>
    <property type="match status" value="1"/>
</dbReference>
<dbReference type="Proteomes" id="UP000807342">
    <property type="component" value="Unassembled WGS sequence"/>
</dbReference>
<dbReference type="PANTHER" id="PTHR45824">
    <property type="entry name" value="GH16843P"/>
    <property type="match status" value="1"/>
</dbReference>
<name>A0A9P6BY49_9AGAR</name>
<gene>
    <name evidence="2" type="ORF">P691DRAFT_739224</name>
</gene>
<reference evidence="2" key="1">
    <citation type="submission" date="2020-11" db="EMBL/GenBank/DDBJ databases">
        <authorList>
            <consortium name="DOE Joint Genome Institute"/>
            <person name="Ahrendt S."/>
            <person name="Riley R."/>
            <person name="Andreopoulos W."/>
            <person name="Labutti K."/>
            <person name="Pangilinan J."/>
            <person name="Ruiz-Duenas F.J."/>
            <person name="Barrasa J.M."/>
            <person name="Sanchez-Garcia M."/>
            <person name="Camarero S."/>
            <person name="Miyauchi S."/>
            <person name="Serrano A."/>
            <person name="Linde D."/>
            <person name="Babiker R."/>
            <person name="Drula E."/>
            <person name="Ayuso-Fernandez I."/>
            <person name="Pacheco R."/>
            <person name="Padilla G."/>
            <person name="Ferreira P."/>
            <person name="Barriuso J."/>
            <person name="Kellner H."/>
            <person name="Castanera R."/>
            <person name="Alfaro M."/>
            <person name="Ramirez L."/>
            <person name="Pisabarro A.G."/>
            <person name="Kuo A."/>
            <person name="Tritt A."/>
            <person name="Lipzen A."/>
            <person name="He G."/>
            <person name="Yan M."/>
            <person name="Ng V."/>
            <person name="Cullen D."/>
            <person name="Martin F."/>
            <person name="Rosso M.-N."/>
            <person name="Henrissat B."/>
            <person name="Hibbett D."/>
            <person name="Martinez A.T."/>
            <person name="Grigoriev I.V."/>
        </authorList>
    </citation>
    <scope>NUCLEOTIDE SEQUENCE</scope>
    <source>
        <strain evidence="2">MF-IS2</strain>
    </source>
</reference>
<dbReference type="Gene3D" id="3.40.525.10">
    <property type="entry name" value="CRAL-TRIO lipid binding domain"/>
    <property type="match status" value="1"/>
</dbReference>
<dbReference type="SMART" id="SM01100">
    <property type="entry name" value="CRAL_TRIO_N"/>
    <property type="match status" value="1"/>
</dbReference>
<dbReference type="EMBL" id="MU151697">
    <property type="protein sequence ID" value="KAF9442133.1"/>
    <property type="molecule type" value="Genomic_DNA"/>
</dbReference>
<dbReference type="GO" id="GO:0008526">
    <property type="term" value="F:phosphatidylinositol transfer activity"/>
    <property type="evidence" value="ECO:0007669"/>
    <property type="project" value="TreeGrafter"/>
</dbReference>
<dbReference type="Pfam" id="PF03765">
    <property type="entry name" value="CRAL_TRIO_N"/>
    <property type="match status" value="1"/>
</dbReference>
<feature type="domain" description="CRAL/TRIO N-terminal" evidence="1">
    <location>
        <begin position="67"/>
        <end position="92"/>
    </location>
</feature>